<dbReference type="Pfam" id="PF00188">
    <property type="entry name" value="CAP"/>
    <property type="match status" value="1"/>
</dbReference>
<dbReference type="InterPro" id="IPR014044">
    <property type="entry name" value="CAP_dom"/>
</dbReference>
<keyword evidence="4" id="KW-1185">Reference proteome</keyword>
<name>A0A494XLZ0_9BACL</name>
<accession>A0A494XLZ0</accession>
<dbReference type="SUPFAM" id="SSF55797">
    <property type="entry name" value="PR-1-like"/>
    <property type="match status" value="1"/>
</dbReference>
<feature type="region of interest" description="Disordered" evidence="1">
    <location>
        <begin position="1"/>
        <end position="24"/>
    </location>
</feature>
<evidence type="ECO:0000313" key="4">
    <source>
        <dbReference type="Proteomes" id="UP000282076"/>
    </source>
</evidence>
<evidence type="ECO:0000259" key="2">
    <source>
        <dbReference type="PROSITE" id="PS51782"/>
    </source>
</evidence>
<gene>
    <name evidence="3" type="ORF">D7Z26_17845</name>
</gene>
<reference evidence="3 4" key="1">
    <citation type="submission" date="2018-10" db="EMBL/GenBank/DDBJ databases">
        <title>Cohnella sp. M2MS4P-1, whole genome shotgun sequence.</title>
        <authorList>
            <person name="Tuo L."/>
        </authorList>
    </citation>
    <scope>NUCLEOTIDE SEQUENCE [LARGE SCALE GENOMIC DNA]</scope>
    <source>
        <strain evidence="3 4">M2MS4P-1</strain>
    </source>
</reference>
<dbReference type="InterPro" id="IPR018392">
    <property type="entry name" value="LysM"/>
</dbReference>
<dbReference type="InterPro" id="IPR036779">
    <property type="entry name" value="LysM_dom_sf"/>
</dbReference>
<dbReference type="PANTHER" id="PTHR31157">
    <property type="entry name" value="SCP DOMAIN-CONTAINING PROTEIN"/>
    <property type="match status" value="1"/>
</dbReference>
<organism evidence="3 4">
    <name type="scientific">Cohnella endophytica</name>
    <dbReference type="NCBI Taxonomy" id="2419778"/>
    <lineage>
        <taxon>Bacteria</taxon>
        <taxon>Bacillati</taxon>
        <taxon>Bacillota</taxon>
        <taxon>Bacilli</taxon>
        <taxon>Bacillales</taxon>
        <taxon>Paenibacillaceae</taxon>
        <taxon>Cohnella</taxon>
    </lineage>
</organism>
<dbReference type="Gene3D" id="3.40.33.10">
    <property type="entry name" value="CAP"/>
    <property type="match status" value="1"/>
</dbReference>
<dbReference type="AlphaFoldDB" id="A0A494XLZ0"/>
<dbReference type="EMBL" id="RBZM01000007">
    <property type="protein sequence ID" value="RKP51638.1"/>
    <property type="molecule type" value="Genomic_DNA"/>
</dbReference>
<protein>
    <submittedName>
        <fullName evidence="3">LysM peptidoglycan-binding domain-containing protein</fullName>
    </submittedName>
</protein>
<dbReference type="Proteomes" id="UP000282076">
    <property type="component" value="Unassembled WGS sequence"/>
</dbReference>
<feature type="domain" description="LysM" evidence="2">
    <location>
        <begin position="78"/>
        <end position="123"/>
    </location>
</feature>
<dbReference type="Gene3D" id="3.10.350.10">
    <property type="entry name" value="LysM domain"/>
    <property type="match status" value="1"/>
</dbReference>
<dbReference type="CDD" id="cd05379">
    <property type="entry name" value="CAP_bacterial"/>
    <property type="match status" value="1"/>
</dbReference>
<dbReference type="PROSITE" id="PS51782">
    <property type="entry name" value="LYSM"/>
    <property type="match status" value="1"/>
</dbReference>
<evidence type="ECO:0000256" key="1">
    <source>
        <dbReference type="SAM" id="MobiDB-lite"/>
    </source>
</evidence>
<proteinExistence type="predicted"/>
<dbReference type="CDD" id="cd00118">
    <property type="entry name" value="LysM"/>
    <property type="match status" value="1"/>
</dbReference>
<dbReference type="SUPFAM" id="SSF54106">
    <property type="entry name" value="LysM domain"/>
    <property type="match status" value="1"/>
</dbReference>
<dbReference type="InterPro" id="IPR035940">
    <property type="entry name" value="CAP_sf"/>
</dbReference>
<sequence>MPDKPNGMESGKSGKLKRRPEISDNERGYKMKRIGILGGVALVLLLVACGNRGNTRMNVKSNSNPMRLSSIETNQPVHIQTVRSNETLGDIARKYHVDIDELLRLNPDLAGLIGANPGTGAGTGNGAGGMGPGAGTGAGTNVGIPSNAVESPINQDRTVKLPAHDNLTGYEEQVLALTNEERKKAGLSACAGTDSNLNRSAKAKSEDMAAKNYFSHDSPTYGDPFAMMRNFGVQYQTAGENIAMGQPTPQEVVTAWMNSPGHRANILKAEYNYLGVGYVLKDGKAYWTQQFIGK</sequence>
<dbReference type="Pfam" id="PF01476">
    <property type="entry name" value="LysM"/>
    <property type="match status" value="1"/>
</dbReference>
<comment type="caution">
    <text evidence="3">The sequence shown here is derived from an EMBL/GenBank/DDBJ whole genome shotgun (WGS) entry which is preliminary data.</text>
</comment>
<evidence type="ECO:0000313" key="3">
    <source>
        <dbReference type="EMBL" id="RKP51638.1"/>
    </source>
</evidence>
<dbReference type="PANTHER" id="PTHR31157:SF1">
    <property type="entry name" value="SCP DOMAIN-CONTAINING PROTEIN"/>
    <property type="match status" value="1"/>
</dbReference>